<feature type="binding site" evidence="5">
    <location>
        <position position="184"/>
    </location>
    <ligand>
        <name>GTP</name>
        <dbReference type="ChEBI" id="CHEBI:37565"/>
    </ligand>
</feature>
<evidence type="ECO:0000256" key="1">
    <source>
        <dbReference type="ARBA" id="ARBA00009690"/>
    </source>
</evidence>
<dbReference type="PANTHER" id="PTHR30314:SF3">
    <property type="entry name" value="MITOCHONDRIAL DIVISION PROTEIN FSZA"/>
    <property type="match status" value="1"/>
</dbReference>
<keyword evidence="10" id="KW-1185">Reference proteome</keyword>
<dbReference type="AlphaFoldDB" id="A0A858U6N6"/>
<gene>
    <name evidence="5 9" type="primary">ftsZ</name>
    <name evidence="9" type="ORF">HGG69_02230</name>
</gene>
<dbReference type="GO" id="GO:0043093">
    <property type="term" value="P:FtsZ-dependent cytokinesis"/>
    <property type="evidence" value="ECO:0007669"/>
    <property type="project" value="UniProtKB-UniRule"/>
</dbReference>
<feature type="binding site" evidence="5">
    <location>
        <begin position="106"/>
        <end position="108"/>
    </location>
    <ligand>
        <name>GTP</name>
        <dbReference type="ChEBI" id="CHEBI:37565"/>
    </ligand>
</feature>
<feature type="binding site" evidence="5">
    <location>
        <position position="137"/>
    </location>
    <ligand>
        <name>GTP</name>
        <dbReference type="ChEBI" id="CHEBI:37565"/>
    </ligand>
</feature>
<evidence type="ECO:0000313" key="10">
    <source>
        <dbReference type="Proteomes" id="UP000501060"/>
    </source>
</evidence>
<accession>A0A858U6N6</accession>
<dbReference type="SUPFAM" id="SSF52490">
    <property type="entry name" value="Tubulin nucleotide-binding domain-like"/>
    <property type="match status" value="1"/>
</dbReference>
<dbReference type="InterPro" id="IPR024757">
    <property type="entry name" value="FtsZ_C"/>
</dbReference>
<dbReference type="InterPro" id="IPR036525">
    <property type="entry name" value="Tubulin/FtsZ_GTPase_sf"/>
</dbReference>
<dbReference type="GO" id="GO:0003924">
    <property type="term" value="F:GTPase activity"/>
    <property type="evidence" value="ECO:0007669"/>
    <property type="project" value="UniProtKB-UniRule"/>
</dbReference>
<dbReference type="InterPro" id="IPR020805">
    <property type="entry name" value="Cell_div_FtsZ_CS"/>
</dbReference>
<dbReference type="CDD" id="cd02201">
    <property type="entry name" value="FtsZ_type1"/>
    <property type="match status" value="1"/>
</dbReference>
<proteinExistence type="inferred from homology"/>
<feature type="binding site" evidence="5">
    <location>
        <position position="141"/>
    </location>
    <ligand>
        <name>GTP</name>
        <dbReference type="ChEBI" id="CHEBI:37565"/>
    </ligand>
</feature>
<evidence type="ECO:0000313" key="9">
    <source>
        <dbReference type="EMBL" id="QJG67117.1"/>
    </source>
</evidence>
<dbReference type="NCBIfam" id="TIGR00065">
    <property type="entry name" value="ftsZ"/>
    <property type="match status" value="1"/>
</dbReference>
<evidence type="ECO:0000259" key="8">
    <source>
        <dbReference type="SMART" id="SM00865"/>
    </source>
</evidence>
<keyword evidence="3 5" id="KW-0342">GTP-binding</keyword>
<keyword evidence="5" id="KW-0131">Cell cycle</keyword>
<dbReference type="InterPro" id="IPR000158">
    <property type="entry name" value="Cell_div_FtsZ"/>
</dbReference>
<name>A0A858U6N6_9MOLU</name>
<dbReference type="KEGG" id="mphe:HGG69_02230"/>
<protein>
    <recommendedName>
        <fullName evidence="5 6">Cell division protein FtsZ</fullName>
    </recommendedName>
</protein>
<dbReference type="Gene3D" id="3.40.50.1440">
    <property type="entry name" value="Tubulin/FtsZ, GTPase domain"/>
    <property type="match status" value="1"/>
</dbReference>
<dbReference type="PROSITE" id="PS01134">
    <property type="entry name" value="FTSZ_1"/>
    <property type="match status" value="1"/>
</dbReference>
<feature type="domain" description="Tubulin/FtsZ 2-layer sandwich" evidence="8">
    <location>
        <begin position="204"/>
        <end position="326"/>
    </location>
</feature>
<dbReference type="RefSeq" id="WP_169605168.1">
    <property type="nucleotide sequence ID" value="NZ_CP051481.1"/>
</dbReference>
<reference evidence="9 10" key="1">
    <citation type="submission" date="2020-04" db="EMBL/GenBank/DDBJ databases">
        <title>Novel Mycoplasma species detected in Phocoena phocoena (harbor porpoise) from the USA.</title>
        <authorList>
            <person name="Volokhov D.V."/>
        </authorList>
    </citation>
    <scope>NUCLEOTIDE SEQUENCE [LARGE SCALE GENOMIC DNA]</scope>
    <source>
        <strain evidence="9 10">Phocoena C-264-GEN</strain>
    </source>
</reference>
<dbReference type="SUPFAM" id="SSF55307">
    <property type="entry name" value="Tubulin C-terminal domain-like"/>
    <property type="match status" value="1"/>
</dbReference>
<dbReference type="EMBL" id="CP051481">
    <property type="protein sequence ID" value="QJG67117.1"/>
    <property type="molecule type" value="Genomic_DNA"/>
</dbReference>
<dbReference type="GO" id="GO:0005525">
    <property type="term" value="F:GTP binding"/>
    <property type="evidence" value="ECO:0007669"/>
    <property type="project" value="UniProtKB-UniRule"/>
</dbReference>
<dbReference type="GO" id="GO:0032153">
    <property type="term" value="C:cell division site"/>
    <property type="evidence" value="ECO:0007669"/>
    <property type="project" value="UniProtKB-UniRule"/>
</dbReference>
<keyword evidence="5 9" id="KW-0132">Cell division</keyword>
<evidence type="ECO:0000256" key="5">
    <source>
        <dbReference type="HAMAP-Rule" id="MF_00909"/>
    </source>
</evidence>
<dbReference type="InterPro" id="IPR037103">
    <property type="entry name" value="Tubulin/FtsZ-like_C"/>
</dbReference>
<dbReference type="Proteomes" id="UP000501060">
    <property type="component" value="Chromosome"/>
</dbReference>
<dbReference type="InterPro" id="IPR008280">
    <property type="entry name" value="Tub_FtsZ_C"/>
</dbReference>
<dbReference type="GO" id="GO:0000917">
    <property type="term" value="P:division septum assembly"/>
    <property type="evidence" value="ECO:0007669"/>
    <property type="project" value="UniProtKB-KW"/>
</dbReference>
<feature type="domain" description="Tubulin/FtsZ GTPase" evidence="7">
    <location>
        <begin position="11"/>
        <end position="202"/>
    </location>
</feature>
<keyword evidence="4 5" id="KW-0717">Septation</keyword>
<evidence type="ECO:0000256" key="4">
    <source>
        <dbReference type="ARBA" id="ARBA00023210"/>
    </source>
</evidence>
<dbReference type="GO" id="GO:0051258">
    <property type="term" value="P:protein polymerization"/>
    <property type="evidence" value="ECO:0007669"/>
    <property type="project" value="UniProtKB-UniRule"/>
</dbReference>
<dbReference type="SMART" id="SM00864">
    <property type="entry name" value="Tubulin"/>
    <property type="match status" value="1"/>
</dbReference>
<dbReference type="PANTHER" id="PTHR30314">
    <property type="entry name" value="CELL DIVISION PROTEIN FTSZ-RELATED"/>
    <property type="match status" value="1"/>
</dbReference>
<dbReference type="InterPro" id="IPR018316">
    <property type="entry name" value="Tubulin/FtsZ_2-layer-sand-dom"/>
</dbReference>
<dbReference type="Gene3D" id="3.30.1330.20">
    <property type="entry name" value="Tubulin/FtsZ, C-terminal domain"/>
    <property type="match status" value="1"/>
</dbReference>
<dbReference type="Pfam" id="PF00091">
    <property type="entry name" value="Tubulin"/>
    <property type="match status" value="1"/>
</dbReference>
<comment type="subcellular location">
    <subcellularLocation>
        <location evidence="5">Cytoplasm</location>
    </subcellularLocation>
    <text evidence="5">Assembles at midcell at the inner surface of the cytoplasmic membrane.</text>
</comment>
<evidence type="ECO:0000259" key="7">
    <source>
        <dbReference type="SMART" id="SM00864"/>
    </source>
</evidence>
<dbReference type="PRINTS" id="PR00423">
    <property type="entry name" value="CELLDVISFTSZ"/>
</dbReference>
<dbReference type="Pfam" id="PF12327">
    <property type="entry name" value="FtsZ_C"/>
    <property type="match status" value="1"/>
</dbReference>
<comment type="similarity">
    <text evidence="1 5">Belongs to the FtsZ family.</text>
</comment>
<evidence type="ECO:0000256" key="2">
    <source>
        <dbReference type="ARBA" id="ARBA00022741"/>
    </source>
</evidence>
<evidence type="ECO:0000256" key="3">
    <source>
        <dbReference type="ARBA" id="ARBA00023134"/>
    </source>
</evidence>
<dbReference type="InterPro" id="IPR003008">
    <property type="entry name" value="Tubulin_FtsZ_GTPase"/>
</dbReference>
<dbReference type="SMART" id="SM00865">
    <property type="entry name" value="Tubulin_C"/>
    <property type="match status" value="1"/>
</dbReference>
<dbReference type="GO" id="GO:0005737">
    <property type="term" value="C:cytoplasm"/>
    <property type="evidence" value="ECO:0007669"/>
    <property type="project" value="UniProtKB-SubCell"/>
</dbReference>
<sequence length="383" mass="40995">MEDNILTSIAKIKVLGVGGAGNNSIRSLINSVNVEGVSFIAINTDKQALKNIANDELILQIGNEHGRGAGAKPEIGKESALTSEQEIKKRISNTELVIIAAGMGGGTGTGASPEIARMAKEQGALTLAVITTPFEFEGHKRMRVAKQGLEELKKHVDGYIIVSNEKLINAFGELPLNDSWKYSNKTLKQLIRSIIDITTMPSAINLDFADLQSLILNNPGEIVVGIGKASGTDKAQVAVTNALKSPVLETNIIGAKECMVHVAIGSNGTLNDIKTVANTVKEIIGQDVEIMFGYHQIADKNKESADSLTVTIIAAGINSDVPKSTQQIHEEVNAKILNSNIQFESESTREISLNASNANDYIANNFADTNDFTNENLLEDVFG</sequence>
<comment type="subunit">
    <text evidence="5">Homodimer. Polymerizes to form a dynamic ring structure in a strictly GTP-dependent manner. Interacts directly with several other division proteins.</text>
</comment>
<organism evidence="9 10">
    <name type="scientific">Mycoplasma phocoenae</name>
    <dbReference type="NCBI Taxonomy" id="754517"/>
    <lineage>
        <taxon>Bacteria</taxon>
        <taxon>Bacillati</taxon>
        <taxon>Mycoplasmatota</taxon>
        <taxon>Mollicutes</taxon>
        <taxon>Mycoplasmataceae</taxon>
        <taxon>Mycoplasma</taxon>
    </lineage>
</organism>
<comment type="function">
    <text evidence="5">Essential cell division protein that forms a contractile ring structure (Z ring) at the future cell division site. The regulation of the ring assembly controls the timing and the location of cell division. One of the functions of the FtsZ ring is to recruit other cell division proteins to the septum to produce a new cell wall between the dividing cells. Binds GTP and shows GTPase activity.</text>
</comment>
<keyword evidence="5" id="KW-0963">Cytoplasm</keyword>
<dbReference type="HAMAP" id="MF_00909">
    <property type="entry name" value="FtsZ"/>
    <property type="match status" value="1"/>
</dbReference>
<dbReference type="InterPro" id="IPR045061">
    <property type="entry name" value="FtsZ/CetZ"/>
</dbReference>
<evidence type="ECO:0000256" key="6">
    <source>
        <dbReference type="NCBIfam" id="TIGR00065"/>
    </source>
</evidence>
<feature type="binding site" evidence="5">
    <location>
        <begin position="19"/>
        <end position="23"/>
    </location>
    <ligand>
        <name>GTP</name>
        <dbReference type="ChEBI" id="CHEBI:37565"/>
    </ligand>
</feature>
<keyword evidence="2 5" id="KW-0547">Nucleotide-binding</keyword>